<feature type="transmembrane region" description="Helical" evidence="10">
    <location>
        <begin position="196"/>
        <end position="217"/>
    </location>
</feature>
<keyword evidence="7 10" id="KW-0472">Membrane</keyword>
<dbReference type="RefSeq" id="XP_002111247.1">
    <property type="nucleotide sequence ID" value="XM_002111211.1"/>
</dbReference>
<evidence type="ECO:0000256" key="7">
    <source>
        <dbReference type="ARBA" id="ARBA00023136"/>
    </source>
</evidence>
<evidence type="ECO:0000256" key="10">
    <source>
        <dbReference type="SAM" id="Phobius"/>
    </source>
</evidence>
<evidence type="ECO:0000256" key="8">
    <source>
        <dbReference type="ARBA" id="ARBA00023315"/>
    </source>
</evidence>
<evidence type="ECO:0000313" key="11">
    <source>
        <dbReference type="EMBL" id="EDV27251.1"/>
    </source>
</evidence>
<evidence type="ECO:0000256" key="1">
    <source>
        <dbReference type="ARBA" id="ARBA00004477"/>
    </source>
</evidence>
<keyword evidence="12" id="KW-1185">Reference proteome</keyword>
<keyword evidence="5" id="KW-0256">Endoplasmic reticulum</keyword>
<evidence type="ECO:0000256" key="3">
    <source>
        <dbReference type="ARBA" id="ARBA00022679"/>
    </source>
</evidence>
<dbReference type="EMBL" id="DS985243">
    <property type="protein sequence ID" value="EDV27251.1"/>
    <property type="molecule type" value="Genomic_DNA"/>
</dbReference>
<dbReference type="FunCoup" id="B3RQI5">
    <property type="interactions" value="622"/>
</dbReference>
<dbReference type="Pfam" id="PF03062">
    <property type="entry name" value="MBOAT"/>
    <property type="match status" value="1"/>
</dbReference>
<dbReference type="InParanoid" id="B3RQI5"/>
<feature type="transmembrane region" description="Helical" evidence="10">
    <location>
        <begin position="21"/>
        <end position="43"/>
    </location>
</feature>
<feature type="transmembrane region" description="Helical" evidence="10">
    <location>
        <begin position="95"/>
        <end position="117"/>
    </location>
</feature>
<evidence type="ECO:0008006" key="13">
    <source>
        <dbReference type="Google" id="ProtNLM"/>
    </source>
</evidence>
<dbReference type="OrthoDB" id="10039049at2759"/>
<dbReference type="eggNOG" id="KOG0380">
    <property type="taxonomic scope" value="Eukaryota"/>
</dbReference>
<dbReference type="GO" id="GO:0008203">
    <property type="term" value="P:cholesterol metabolic process"/>
    <property type="evidence" value="ECO:0000318"/>
    <property type="project" value="GO_Central"/>
</dbReference>
<comment type="similarity">
    <text evidence="2">Belongs to the membrane-bound acyltransferase family. Sterol o-acyltransferase subfamily.</text>
</comment>
<protein>
    <recommendedName>
        <fullName evidence="13">O-acyltransferase</fullName>
    </recommendedName>
</protein>
<feature type="transmembrane region" description="Helical" evidence="10">
    <location>
        <begin position="347"/>
        <end position="366"/>
    </location>
</feature>
<feature type="transmembrane region" description="Helical" evidence="10">
    <location>
        <begin position="237"/>
        <end position="261"/>
    </location>
</feature>
<keyword evidence="8" id="KW-0012">Acyltransferase</keyword>
<comment type="subcellular location">
    <subcellularLocation>
        <location evidence="1">Endoplasmic reticulum membrane</location>
        <topology evidence="1">Multi-pass membrane protein</topology>
    </subcellularLocation>
</comment>
<dbReference type="AlphaFoldDB" id="B3RQI5"/>
<dbReference type="InterPro" id="IPR014371">
    <property type="entry name" value="Oat_ACAT_DAG_ARE"/>
</dbReference>
<feature type="transmembrane region" description="Helical" evidence="10">
    <location>
        <begin position="63"/>
        <end position="83"/>
    </location>
</feature>
<dbReference type="HOGENOM" id="CLU_031845_0_0_1"/>
<feature type="transmembrane region" description="Helical" evidence="10">
    <location>
        <begin position="323"/>
        <end position="341"/>
    </location>
</feature>
<evidence type="ECO:0000256" key="4">
    <source>
        <dbReference type="ARBA" id="ARBA00022692"/>
    </source>
</evidence>
<keyword evidence="6 10" id="KW-1133">Transmembrane helix</keyword>
<name>B3RQI5_TRIAD</name>
<evidence type="ECO:0000313" key="12">
    <source>
        <dbReference type="Proteomes" id="UP000009022"/>
    </source>
</evidence>
<feature type="transmembrane region" description="Helical" evidence="10">
    <location>
        <begin position="378"/>
        <end position="400"/>
    </location>
</feature>
<dbReference type="Proteomes" id="UP000009022">
    <property type="component" value="Unassembled WGS sequence"/>
</dbReference>
<feature type="transmembrane region" description="Helical" evidence="10">
    <location>
        <begin position="167"/>
        <end position="184"/>
    </location>
</feature>
<feature type="non-terminal residue" evidence="11">
    <location>
        <position position="1"/>
    </location>
</feature>
<evidence type="ECO:0000256" key="6">
    <source>
        <dbReference type="ARBA" id="ARBA00022989"/>
    </source>
</evidence>
<keyword evidence="4 10" id="KW-0812">Transmembrane</keyword>
<accession>B3RQI5</accession>
<evidence type="ECO:0000256" key="9">
    <source>
        <dbReference type="PIRSR" id="PIRSR000439-1"/>
    </source>
</evidence>
<proteinExistence type="inferred from homology"/>
<sequence>KVFIPRQSVLTKLLEVSHFQTIYNIFVALLIVIILNTVCLDLLEKGRIDIEFEILTGSFNKLSTTISIWLAMLSTTLLVYPVFHHWAKHTNSFSFDIVWLLLYVAYLIAFLVIPAMYVTKHKLALASSMIVVTEQTRLMMKVHSFVRENARSILNYLKHVETTSQPFPGFSSYLYFLFCPSLIYRNEYPRTANICWSYVVTNFLQVIGCTMYIYYLYVRFCLPVFRTAGRELANVKTYLKTIFSCVLPATLMFLLAFFAILHSWLNAFAEMLRFADRMFYEDWWNCKSFGNYYRTWNVVVHDWLYAYIYKDVLMYGDRRNRSTLAMLMVFFVSALFHEYIISVCLGFFYPILFVIFGGFGVLFIPLTQRKSTRGWNIFIWLMLFFGCGLLLCLYCLEWYARSLCPPNPVRH</sequence>
<evidence type="ECO:0000256" key="2">
    <source>
        <dbReference type="ARBA" id="ARBA00009010"/>
    </source>
</evidence>
<dbReference type="PIRSF" id="PIRSF000439">
    <property type="entry name" value="Oat_ACAT_DAG_ARE"/>
    <property type="match status" value="1"/>
</dbReference>
<dbReference type="InterPro" id="IPR004299">
    <property type="entry name" value="MBOAT_fam"/>
</dbReference>
<dbReference type="PhylomeDB" id="B3RQI5"/>
<dbReference type="STRING" id="10228.B3RQI5"/>
<dbReference type="KEGG" id="tad:TRIADDRAFT_22890"/>
<gene>
    <name evidence="11" type="ORF">TRIADDRAFT_22890</name>
</gene>
<dbReference type="GO" id="GO:0008374">
    <property type="term" value="F:O-acyltransferase activity"/>
    <property type="evidence" value="ECO:0000318"/>
    <property type="project" value="GO_Central"/>
</dbReference>
<feature type="active site" evidence="9">
    <location>
        <position position="337"/>
    </location>
</feature>
<dbReference type="CTD" id="6752460"/>
<keyword evidence="3" id="KW-0808">Transferase</keyword>
<dbReference type="GO" id="GO:0005789">
    <property type="term" value="C:endoplasmic reticulum membrane"/>
    <property type="evidence" value="ECO:0000318"/>
    <property type="project" value="GO_Central"/>
</dbReference>
<organism evidence="11 12">
    <name type="scientific">Trichoplax adhaerens</name>
    <name type="common">Trichoplax reptans</name>
    <dbReference type="NCBI Taxonomy" id="10228"/>
    <lineage>
        <taxon>Eukaryota</taxon>
        <taxon>Metazoa</taxon>
        <taxon>Placozoa</taxon>
        <taxon>Uniplacotomia</taxon>
        <taxon>Trichoplacea</taxon>
        <taxon>Trichoplacidae</taxon>
        <taxon>Trichoplax</taxon>
    </lineage>
</organism>
<evidence type="ECO:0000256" key="5">
    <source>
        <dbReference type="ARBA" id="ARBA00022824"/>
    </source>
</evidence>
<dbReference type="OMA" id="SCMIEDV"/>
<dbReference type="PANTHER" id="PTHR10408">
    <property type="entry name" value="STEROL O-ACYLTRANSFERASE"/>
    <property type="match status" value="1"/>
</dbReference>
<reference evidence="11 12" key="1">
    <citation type="journal article" date="2008" name="Nature">
        <title>The Trichoplax genome and the nature of placozoans.</title>
        <authorList>
            <person name="Srivastava M."/>
            <person name="Begovic E."/>
            <person name="Chapman J."/>
            <person name="Putnam N.H."/>
            <person name="Hellsten U."/>
            <person name="Kawashima T."/>
            <person name="Kuo A."/>
            <person name="Mitros T."/>
            <person name="Salamov A."/>
            <person name="Carpenter M.L."/>
            <person name="Signorovitch A.Y."/>
            <person name="Moreno M.A."/>
            <person name="Kamm K."/>
            <person name="Grimwood J."/>
            <person name="Schmutz J."/>
            <person name="Shapiro H."/>
            <person name="Grigoriev I.V."/>
            <person name="Buss L.W."/>
            <person name="Schierwater B."/>
            <person name="Dellaporta S.L."/>
            <person name="Rokhsar D.S."/>
        </authorList>
    </citation>
    <scope>NUCLEOTIDE SEQUENCE [LARGE SCALE GENOMIC DNA]</scope>
    <source>
        <strain evidence="11 12">Grell-BS-1999</strain>
    </source>
</reference>
<dbReference type="GeneID" id="6752460"/>
<dbReference type="PANTHER" id="PTHR10408:SF8">
    <property type="entry name" value="O-ACYLTRANSFERASE"/>
    <property type="match status" value="1"/>
</dbReference>